<accession>B1JC56</accession>
<dbReference type="InterPro" id="IPR007577">
    <property type="entry name" value="GlycoTrfase_DXD_sugar-bd_CS"/>
</dbReference>
<dbReference type="SUPFAM" id="SSF53448">
    <property type="entry name" value="Nucleotide-diphospho-sugar transferases"/>
    <property type="match status" value="1"/>
</dbReference>
<dbReference type="KEGG" id="ppw:PputW619_3656"/>
<protein>
    <recommendedName>
        <fullName evidence="1">Dermonecrotic toxin N-terminal domain-containing protein</fullName>
    </recommendedName>
</protein>
<sequence>MTNQYVNAKGVQFVRDSLADFPRPDRAAADAIRQWASERSMDLDPDRVDAVTLHCQFNPEHGWVAVIAQKMTLTQAVLSNWQGESANNWLGAAIGEPWAGELPDGLTLTDSLRGQGLLDYHAPYSVYNGLFRQSDTTQYNTNTHVPLAAEDFQSFIWSLDFHGHYKSMLDTYWDANLEKYRIGAKINFIAACNKQVTEGSLSDAGRRLAWQASGLEATPAAMPGDGTSSGKPRIRARLLNVYGYTATDLLCLRDAVSGLVLLYIPGNASPLHEFSDKQALMDWFAEQCRAPDTRDALQSHFALADREDGLSYSGLHTALCGLGSYPQPYHLDSNRPGFTAEGIWPPRDYINYKAKDYSPLIEGDVFLTLAKRQKQRSYQDAHFIITSDSEVTKAKWRGYLNSAINVLAPLALVVPELAPLFALGGIAQFGLGLDQAIQGKNAQEKAEGVSESVFGLLNAAPLITAGVAKAPELFSFKKSGFVMPSRVNEQLGYPLSPVTPPQLPIAEVADYFHSPDSIAPLPGADTATAGAIVRTPRYDGSPDLLSAMIGGYHSDMLYDMEADAFCLMSDFNEVEPRYYIATSGSRNVVEVDVQTRQVTDDMRMATLRALGVDLTLPIDLPAVNTEDLRPIPKQIMNLWVGNNVIPQELIDNIASNTRNLQGSEYALRLYLTNAEPAVFQENLRLLAEHAPAVEVLPLEDQPFYASFRESGNYAQYQAAIDGNGGVASNYASAADVLRFALLEEEGGLYMDIDDTLLAPGEHPAVIDGVPIGLPGERLDDVELATRKNGLLLHPPVSNEEMGMNNLYNSSLIGSHPGNPTLRAIREEMQARFLEEPGFYDSKPSKETDPQAFSRYAQTLCRLTGPGLLTDMVDRHLPELGVIRQIVNLYAFPRTNSWRFVDLSDLQAVQKQMLPLNRIAKIGGYSSWVRPSVGAPV</sequence>
<evidence type="ECO:0000313" key="2">
    <source>
        <dbReference type="EMBL" id="ACA74138.1"/>
    </source>
</evidence>
<dbReference type="InterPro" id="IPR046673">
    <property type="entry name" value="ToxA_N"/>
</dbReference>
<organism evidence="2">
    <name type="scientific">Pseudomonas putida (strain W619)</name>
    <dbReference type="NCBI Taxonomy" id="390235"/>
    <lineage>
        <taxon>Bacteria</taxon>
        <taxon>Pseudomonadati</taxon>
        <taxon>Pseudomonadota</taxon>
        <taxon>Gammaproteobacteria</taxon>
        <taxon>Pseudomonadales</taxon>
        <taxon>Pseudomonadaceae</taxon>
        <taxon>Pseudomonas</taxon>
    </lineage>
</organism>
<feature type="domain" description="Dermonecrotic toxin N-terminal" evidence="1">
    <location>
        <begin position="18"/>
        <end position="303"/>
    </location>
</feature>
<dbReference type="Pfam" id="PF04488">
    <property type="entry name" value="Gly_transf_sug"/>
    <property type="match status" value="1"/>
</dbReference>
<name>B1JC56_PSEPW</name>
<dbReference type="HOGENOM" id="CLU_294036_0_0_6"/>
<gene>
    <name evidence="2" type="ordered locus">PputW619_3656</name>
</gene>
<dbReference type="eggNOG" id="COG3774">
    <property type="taxonomic scope" value="Bacteria"/>
</dbReference>
<dbReference type="AlphaFoldDB" id="B1JC56"/>
<dbReference type="OrthoDB" id="7022734at2"/>
<dbReference type="STRING" id="390235.PputW619_3656"/>
<dbReference type="Pfam" id="PF20178">
    <property type="entry name" value="ToxA_N"/>
    <property type="match status" value="1"/>
</dbReference>
<dbReference type="EMBL" id="CP000949">
    <property type="protein sequence ID" value="ACA74138.1"/>
    <property type="molecule type" value="Genomic_DNA"/>
</dbReference>
<evidence type="ECO:0000259" key="1">
    <source>
        <dbReference type="Pfam" id="PF20178"/>
    </source>
</evidence>
<dbReference type="Gene3D" id="3.90.550.20">
    <property type="match status" value="1"/>
</dbReference>
<reference evidence="2" key="1">
    <citation type="submission" date="2008-02" db="EMBL/GenBank/DDBJ databases">
        <title>Complete sequence of Psuedomonas putida W619.</title>
        <authorList>
            <consortium name="US DOE Joint Genome Institute"/>
            <person name="Copeland A."/>
            <person name="Lucas S."/>
            <person name="Lapidus A."/>
            <person name="Barry K."/>
            <person name="Detter J.C."/>
            <person name="Glavina del Rio T."/>
            <person name="Dalin E."/>
            <person name="Tice H."/>
            <person name="Pitluck S."/>
            <person name="Chain P."/>
            <person name="Malfatti S."/>
            <person name="Shin M."/>
            <person name="Vergez L."/>
            <person name="Schmutz J."/>
            <person name="Larimer F."/>
            <person name="Land M."/>
            <person name="Hauser L."/>
            <person name="Kyrpides N."/>
            <person name="Kim E."/>
            <person name="Taghavi S."/>
            <person name="Vangronsveld D."/>
            <person name="van der Lelie D."/>
            <person name="Richardson P."/>
        </authorList>
    </citation>
    <scope>NUCLEOTIDE SEQUENCE</scope>
    <source>
        <strain evidence="2">W619</strain>
    </source>
</reference>
<proteinExistence type="predicted"/>
<dbReference type="InterPro" id="IPR029044">
    <property type="entry name" value="Nucleotide-diphossugar_trans"/>
</dbReference>